<comment type="caution">
    <text evidence="8">The sequence shown here is derived from an EMBL/GenBank/DDBJ whole genome shotgun (WGS) entry which is preliminary data.</text>
</comment>
<feature type="transmembrane region" description="Helical" evidence="7">
    <location>
        <begin position="133"/>
        <end position="156"/>
    </location>
</feature>
<evidence type="ECO:0000256" key="5">
    <source>
        <dbReference type="ARBA" id="ARBA00022989"/>
    </source>
</evidence>
<protein>
    <submittedName>
        <fullName evidence="8">Uncharacterized protein</fullName>
    </submittedName>
</protein>
<accession>A0AAP0M321</accession>
<keyword evidence="6 7" id="KW-0472">Membrane</keyword>
<sequence length="184" mass="20141">MKEYDRFNKKSQPLNLSSELKFLFLIATATSSTHGVISEPFVEAAVVVGIWISDRDSREAVTSRSNELSSRLGRILVAIMGTNGDSIRKIPARWISESFFSSFKVHTSLACEGFSLFIYVSGESGGRLAKFDVLGSAVAFAVFSVVLLSWALTFAIGGEHLFGSAWDKLVMYNVAKRLGLTGWS</sequence>
<organism evidence="8 9">
    <name type="scientific">Citrus x changshan-huyou</name>
    <dbReference type="NCBI Taxonomy" id="2935761"/>
    <lineage>
        <taxon>Eukaryota</taxon>
        <taxon>Viridiplantae</taxon>
        <taxon>Streptophyta</taxon>
        <taxon>Embryophyta</taxon>
        <taxon>Tracheophyta</taxon>
        <taxon>Spermatophyta</taxon>
        <taxon>Magnoliopsida</taxon>
        <taxon>eudicotyledons</taxon>
        <taxon>Gunneridae</taxon>
        <taxon>Pentapetalae</taxon>
        <taxon>rosids</taxon>
        <taxon>malvids</taxon>
        <taxon>Sapindales</taxon>
        <taxon>Rutaceae</taxon>
        <taxon>Aurantioideae</taxon>
        <taxon>Citrus</taxon>
    </lineage>
</organism>
<keyword evidence="9" id="KW-1185">Reference proteome</keyword>
<evidence type="ECO:0000256" key="1">
    <source>
        <dbReference type="ARBA" id="ARBA00004141"/>
    </source>
</evidence>
<evidence type="ECO:0000256" key="7">
    <source>
        <dbReference type="SAM" id="Phobius"/>
    </source>
</evidence>
<dbReference type="GO" id="GO:0007219">
    <property type="term" value="P:Notch signaling pathway"/>
    <property type="evidence" value="ECO:0007669"/>
    <property type="project" value="UniProtKB-KW"/>
</dbReference>
<evidence type="ECO:0000256" key="3">
    <source>
        <dbReference type="ARBA" id="ARBA00022692"/>
    </source>
</evidence>
<evidence type="ECO:0000256" key="4">
    <source>
        <dbReference type="ARBA" id="ARBA00022976"/>
    </source>
</evidence>
<proteinExistence type="inferred from homology"/>
<evidence type="ECO:0000313" key="9">
    <source>
        <dbReference type="Proteomes" id="UP001428341"/>
    </source>
</evidence>
<dbReference type="EMBL" id="JBCGBO010000005">
    <property type="protein sequence ID" value="KAK9197709.1"/>
    <property type="molecule type" value="Genomic_DNA"/>
</dbReference>
<dbReference type="Proteomes" id="UP001428341">
    <property type="component" value="Unassembled WGS sequence"/>
</dbReference>
<comment type="subcellular location">
    <subcellularLocation>
        <location evidence="1">Membrane</location>
        <topology evidence="1">Multi-pass membrane protein</topology>
    </subcellularLocation>
</comment>
<gene>
    <name evidence="8" type="ORF">WN944_012892</name>
</gene>
<dbReference type="AlphaFoldDB" id="A0AAP0M321"/>
<keyword evidence="4" id="KW-0914">Notch signaling pathway</keyword>
<keyword evidence="5 7" id="KW-1133">Transmembrane helix</keyword>
<evidence type="ECO:0000256" key="6">
    <source>
        <dbReference type="ARBA" id="ARBA00023136"/>
    </source>
</evidence>
<comment type="similarity">
    <text evidence="2">Belongs to the PEN-2 family.</text>
</comment>
<evidence type="ECO:0000256" key="2">
    <source>
        <dbReference type="ARBA" id="ARBA00009607"/>
    </source>
</evidence>
<dbReference type="GO" id="GO:0070765">
    <property type="term" value="C:gamma-secretase complex"/>
    <property type="evidence" value="ECO:0007669"/>
    <property type="project" value="TreeGrafter"/>
</dbReference>
<dbReference type="InterPro" id="IPR019379">
    <property type="entry name" value="Gamma_Secretase_Asp_P_PEN2"/>
</dbReference>
<dbReference type="PANTHER" id="PTHR16318">
    <property type="entry name" value="GAMMA-SECRETASE SUBUNIT PEN-2"/>
    <property type="match status" value="1"/>
</dbReference>
<name>A0AAP0M321_9ROSI</name>
<keyword evidence="3 7" id="KW-0812">Transmembrane</keyword>
<dbReference type="Pfam" id="PF10251">
    <property type="entry name" value="PEN-2"/>
    <property type="match status" value="1"/>
</dbReference>
<evidence type="ECO:0000313" key="8">
    <source>
        <dbReference type="EMBL" id="KAK9197709.1"/>
    </source>
</evidence>
<dbReference type="PANTHER" id="PTHR16318:SF0">
    <property type="entry name" value="GAMMA-SECRETASE SUBUNIT PEN-2"/>
    <property type="match status" value="1"/>
</dbReference>
<reference evidence="8 9" key="1">
    <citation type="submission" date="2024-05" db="EMBL/GenBank/DDBJ databases">
        <title>Haplotype-resolved chromosome-level genome assembly of Huyou (Citrus changshanensis).</title>
        <authorList>
            <person name="Miao C."/>
            <person name="Chen W."/>
            <person name="Wu Y."/>
            <person name="Wang L."/>
            <person name="Zhao S."/>
            <person name="Grierson D."/>
            <person name="Xu C."/>
            <person name="Chen K."/>
        </authorList>
    </citation>
    <scope>NUCLEOTIDE SEQUENCE [LARGE SCALE GENOMIC DNA]</scope>
    <source>
        <strain evidence="8">01-14</strain>
        <tissue evidence="8">Leaf</tissue>
    </source>
</reference>